<evidence type="ECO:0000313" key="9">
    <source>
        <dbReference type="Proteomes" id="UP000199230"/>
    </source>
</evidence>
<dbReference type="AlphaFoldDB" id="A0A1H3K9B7"/>
<proteinExistence type="inferred from homology"/>
<evidence type="ECO:0000256" key="3">
    <source>
        <dbReference type="ARBA" id="ARBA00012363"/>
    </source>
</evidence>
<evidence type="ECO:0000256" key="6">
    <source>
        <dbReference type="ARBA" id="ARBA00023239"/>
    </source>
</evidence>
<comment type="similarity">
    <text evidence="2">Belongs to the phosphoenolpyruvate carboxykinase (ATP) family.</text>
</comment>
<sequence length="566" mass="64124">MSTINRFKGKEEFDAIKSQIRTTIQTAFYQNNVQSVKTVAQAYQLAKKSPGTIPLTGIPIYEPEKQGLPEDAHALLFNDGNTFGRAAAARRISGDPEVDLKYYSAIIRDSIYDTRKKSMYHGEVVIGLHRNFMIKAHLLIPEDHENIFYSWLLNFQYVNEVYSEMYKYSKKIPEGDIIIFCDPDWSHPDHPMGLTFFDPTHNCAAILGMKYFGEYKKGTLTLAWGTAARNGYAACHGGLKCYNLPGKKHTIAVFGLSGSGKSTITHAKHDNKYNVTVLHDDAFIINIEDKTSIALEPTYFDKTQDYPMNCEDNKYILTMQNNGAIMYDDGKIYPVTEDLRNGNGRAIKSKLWAADRVDRIDDPINSIFWIMKDPTMPPVIKIKGAALGSVMGATLATKRSSAEKLAEGINPDQLVVEPYANPFRTYPLSVDYKLFKNLFEAGVDCYIINTGHFMGKKVEPSHTLQIIESIVEDRAEFVKWEPFEEIEIMKIDGFDADLENAQYRREFMIHFVQRIQYVESRQTVKEGVDALPAEAVKSLYAVMSELHGDEDKKLQETLLNGISEIE</sequence>
<keyword evidence="6" id="KW-0456">Lyase</keyword>
<dbReference type="EC" id="4.1.1.49" evidence="3"/>
<accession>A0A1H3K9B7</accession>
<comment type="catalytic activity">
    <reaction evidence="7">
        <text>oxaloacetate + ATP = phosphoenolpyruvate + ADP + CO2</text>
        <dbReference type="Rhea" id="RHEA:18617"/>
        <dbReference type="ChEBI" id="CHEBI:16452"/>
        <dbReference type="ChEBI" id="CHEBI:16526"/>
        <dbReference type="ChEBI" id="CHEBI:30616"/>
        <dbReference type="ChEBI" id="CHEBI:58702"/>
        <dbReference type="ChEBI" id="CHEBI:456216"/>
        <dbReference type="EC" id="4.1.1.49"/>
    </reaction>
</comment>
<keyword evidence="9" id="KW-1185">Reference proteome</keyword>
<dbReference type="SUPFAM" id="SSF53795">
    <property type="entry name" value="PEP carboxykinase-like"/>
    <property type="match status" value="1"/>
</dbReference>
<dbReference type="STRING" id="159292.SAMN05192546_102276"/>
<dbReference type="EMBL" id="FNPV01000002">
    <property type="protein sequence ID" value="SDY48791.1"/>
    <property type="molecule type" value="Genomic_DNA"/>
</dbReference>
<dbReference type="GO" id="GO:0005524">
    <property type="term" value="F:ATP binding"/>
    <property type="evidence" value="ECO:0007669"/>
    <property type="project" value="UniProtKB-KW"/>
</dbReference>
<dbReference type="GO" id="GO:0006094">
    <property type="term" value="P:gluconeogenesis"/>
    <property type="evidence" value="ECO:0007669"/>
    <property type="project" value="UniProtKB-UniPathway"/>
</dbReference>
<dbReference type="Proteomes" id="UP000199230">
    <property type="component" value="Unassembled WGS sequence"/>
</dbReference>
<evidence type="ECO:0000256" key="4">
    <source>
        <dbReference type="ARBA" id="ARBA00022741"/>
    </source>
</evidence>
<gene>
    <name evidence="8" type="ORF">SAMN05192546_102276</name>
</gene>
<dbReference type="UniPathway" id="UPA00138"/>
<evidence type="ECO:0000313" key="8">
    <source>
        <dbReference type="EMBL" id="SDY48791.1"/>
    </source>
</evidence>
<dbReference type="SUPFAM" id="SSF68923">
    <property type="entry name" value="PEP carboxykinase N-terminal domain"/>
    <property type="match status" value="1"/>
</dbReference>
<organism evidence="8 9">
    <name type="scientific">Tindallia californiensis</name>
    <dbReference type="NCBI Taxonomy" id="159292"/>
    <lineage>
        <taxon>Bacteria</taxon>
        <taxon>Bacillati</taxon>
        <taxon>Bacillota</taxon>
        <taxon>Clostridia</taxon>
        <taxon>Peptostreptococcales</taxon>
        <taxon>Tindalliaceae</taxon>
        <taxon>Tindallia</taxon>
    </lineage>
</organism>
<dbReference type="Gene3D" id="3.40.449.10">
    <property type="entry name" value="Phosphoenolpyruvate Carboxykinase, domain 1"/>
    <property type="match status" value="1"/>
</dbReference>
<evidence type="ECO:0000256" key="5">
    <source>
        <dbReference type="ARBA" id="ARBA00022840"/>
    </source>
</evidence>
<dbReference type="GO" id="GO:0016301">
    <property type="term" value="F:kinase activity"/>
    <property type="evidence" value="ECO:0007669"/>
    <property type="project" value="UniProtKB-KW"/>
</dbReference>
<keyword evidence="8" id="KW-0808">Transferase</keyword>
<comment type="pathway">
    <text evidence="1">Carbohydrate biosynthesis; gluconeogenesis.</text>
</comment>
<keyword evidence="8" id="KW-0418">Kinase</keyword>
<keyword evidence="4" id="KW-0547">Nucleotide-binding</keyword>
<dbReference type="Gene3D" id="3.90.228.20">
    <property type="match status" value="2"/>
</dbReference>
<keyword evidence="5" id="KW-0067">ATP-binding</keyword>
<keyword evidence="8" id="KW-0670">Pyruvate</keyword>
<dbReference type="GO" id="GO:0004612">
    <property type="term" value="F:phosphoenolpyruvate carboxykinase (ATP) activity"/>
    <property type="evidence" value="ECO:0007669"/>
    <property type="project" value="UniProtKB-EC"/>
</dbReference>
<dbReference type="InterPro" id="IPR008210">
    <property type="entry name" value="PEP_carboxykinase_N"/>
</dbReference>
<dbReference type="RefSeq" id="WP_093311169.1">
    <property type="nucleotide sequence ID" value="NZ_FNPV01000002.1"/>
</dbReference>
<dbReference type="Pfam" id="PF01293">
    <property type="entry name" value="PEPCK_ATP"/>
    <property type="match status" value="1"/>
</dbReference>
<evidence type="ECO:0000256" key="2">
    <source>
        <dbReference type="ARBA" id="ARBA00006052"/>
    </source>
</evidence>
<evidence type="ECO:0000256" key="1">
    <source>
        <dbReference type="ARBA" id="ARBA00004742"/>
    </source>
</evidence>
<dbReference type="OrthoDB" id="9806325at2"/>
<reference evidence="8 9" key="1">
    <citation type="submission" date="2016-10" db="EMBL/GenBank/DDBJ databases">
        <authorList>
            <person name="de Groot N.N."/>
        </authorList>
    </citation>
    <scope>NUCLEOTIDE SEQUENCE [LARGE SCALE GENOMIC DNA]</scope>
    <source>
        <strain evidence="8 9">APO</strain>
    </source>
</reference>
<dbReference type="InterPro" id="IPR001272">
    <property type="entry name" value="PEP_carboxykinase_ATP"/>
</dbReference>
<protein>
    <recommendedName>
        <fullName evidence="3">phosphoenolpyruvate carboxykinase (ATP)</fullName>
        <ecNumber evidence="3">4.1.1.49</ecNumber>
    </recommendedName>
</protein>
<dbReference type="InterPro" id="IPR013035">
    <property type="entry name" value="PEP_carboxykinase_C"/>
</dbReference>
<evidence type="ECO:0000256" key="7">
    <source>
        <dbReference type="ARBA" id="ARBA00047371"/>
    </source>
</evidence>
<name>A0A1H3K9B7_9FIRM</name>